<dbReference type="Gene3D" id="3.10.450.50">
    <property type="match status" value="1"/>
</dbReference>
<evidence type="ECO:0000313" key="4">
    <source>
        <dbReference type="EMBL" id="MCT9001157.1"/>
    </source>
</evidence>
<organism evidence="4 5">
    <name type="scientific">Microbacterium memoriense</name>
    <dbReference type="NCBI Taxonomy" id="2978350"/>
    <lineage>
        <taxon>Bacteria</taxon>
        <taxon>Bacillati</taxon>
        <taxon>Actinomycetota</taxon>
        <taxon>Actinomycetes</taxon>
        <taxon>Micrococcales</taxon>
        <taxon>Microbacteriaceae</taxon>
        <taxon>Microbacterium</taxon>
    </lineage>
</organism>
<proteinExistence type="inferred from homology"/>
<dbReference type="SUPFAM" id="SSF54427">
    <property type="entry name" value="NTF2-like"/>
    <property type="match status" value="1"/>
</dbReference>
<evidence type="ECO:0000256" key="1">
    <source>
        <dbReference type="ARBA" id="ARBA00010839"/>
    </source>
</evidence>
<dbReference type="InterPro" id="IPR004027">
    <property type="entry name" value="SEC_C_motif"/>
</dbReference>
<gene>
    <name evidence="4" type="ORF">N4R40_02080</name>
</gene>
<keyword evidence="5" id="KW-1185">Reference proteome</keyword>
<dbReference type="SUPFAM" id="SSF103642">
    <property type="entry name" value="Sec-C motif"/>
    <property type="match status" value="1"/>
</dbReference>
<accession>A0ABT2P9A3</accession>
<name>A0ABT2P9A3_9MICO</name>
<dbReference type="Pfam" id="PF02810">
    <property type="entry name" value="SEC-C"/>
    <property type="match status" value="1"/>
</dbReference>
<protein>
    <recommendedName>
        <fullName evidence="2">UPF0225 protein N4R40_02080</fullName>
    </recommendedName>
</protein>
<comment type="similarity">
    <text evidence="1 2">Belongs to the UPF0225 family.</text>
</comment>
<evidence type="ECO:0000313" key="5">
    <source>
        <dbReference type="Proteomes" id="UP001300496"/>
    </source>
</evidence>
<dbReference type="Pfam" id="PF17775">
    <property type="entry name" value="YchJ_M-like"/>
    <property type="match status" value="1"/>
</dbReference>
<dbReference type="InterPro" id="IPR048469">
    <property type="entry name" value="YchJ-like_M"/>
</dbReference>
<feature type="domain" description="YchJ-like middle NTF2-like" evidence="3">
    <location>
        <begin position="43"/>
        <end position="136"/>
    </location>
</feature>
<reference evidence="4 5" key="1">
    <citation type="journal article" date="2024" name="Int. J. Syst. Evol. Microbiol.">
        <title>Microbacterium memoriense sp. nov., a member of the Actinomycetota from marine beach sediment of the north coast of Portugal.</title>
        <authorList>
            <person name="Santos J.D.N.D."/>
            <person name="Klimek D."/>
            <person name="Calusinska M."/>
            <person name="Lobo-da-Cunha A."/>
            <person name="Catita J."/>
            <person name="Goncalves H."/>
            <person name="Gonzalez I."/>
            <person name="Lage O.M."/>
        </authorList>
    </citation>
    <scope>NUCLEOTIDE SEQUENCE [LARGE SCALE GENOMIC DNA]</scope>
    <source>
        <strain evidence="4 5">PMIC_1C1B</strain>
    </source>
</reference>
<dbReference type="InterPro" id="IPR023006">
    <property type="entry name" value="YchJ-like"/>
</dbReference>
<sequence>MSFGSAAARRGRRPPPAVPCPCGSGHTFSACCGPVLEGASAPSPEALMRSRFTAFALGDLAHLQSSWHPTTRPQSLALDDASEWRRLDVIRTHQEGTRGTVEFRAHWRDPASGATGELHEVSRFRQFSGRWFYVDGEIE</sequence>
<dbReference type="InterPro" id="IPR032710">
    <property type="entry name" value="NTF2-like_dom_sf"/>
</dbReference>
<dbReference type="Proteomes" id="UP001300496">
    <property type="component" value="Unassembled WGS sequence"/>
</dbReference>
<dbReference type="HAMAP" id="MF_00612">
    <property type="entry name" value="UPF0225"/>
    <property type="match status" value="1"/>
</dbReference>
<comment type="caution">
    <text evidence="4">The sequence shown here is derived from an EMBL/GenBank/DDBJ whole genome shotgun (WGS) entry which is preliminary data.</text>
</comment>
<evidence type="ECO:0000259" key="3">
    <source>
        <dbReference type="Pfam" id="PF17775"/>
    </source>
</evidence>
<dbReference type="EMBL" id="JAODOR010000003">
    <property type="protein sequence ID" value="MCT9001157.1"/>
    <property type="molecule type" value="Genomic_DNA"/>
</dbReference>
<dbReference type="RefSeq" id="WP_261605710.1">
    <property type="nucleotide sequence ID" value="NZ_JAODOR010000003.1"/>
</dbReference>
<evidence type="ECO:0000256" key="2">
    <source>
        <dbReference type="HAMAP-Rule" id="MF_00612"/>
    </source>
</evidence>